<dbReference type="EMBL" id="JAUOEK010000155">
    <property type="protein sequence ID" value="MDO5971432.1"/>
    <property type="molecule type" value="Genomic_DNA"/>
</dbReference>
<protein>
    <submittedName>
        <fullName evidence="3">Glycosyltransferase family 9 protein</fullName>
    </submittedName>
</protein>
<comment type="caution">
    <text evidence="3">The sequence shown here is derived from an EMBL/GenBank/DDBJ whole genome shotgun (WGS) entry which is preliminary data.</text>
</comment>
<dbReference type="RefSeq" id="WP_303279147.1">
    <property type="nucleotide sequence ID" value="NZ_JAUOEK010000155.1"/>
</dbReference>
<keyword evidence="4" id="KW-1185">Reference proteome</keyword>
<accession>A0ABT8WE44</accession>
<dbReference type="Pfam" id="PF01075">
    <property type="entry name" value="Glyco_transf_9"/>
    <property type="match status" value="1"/>
</dbReference>
<proteinExistence type="predicted"/>
<dbReference type="PANTHER" id="PTHR30160">
    <property type="entry name" value="TETRAACYLDISACCHARIDE 4'-KINASE-RELATED"/>
    <property type="match status" value="1"/>
</dbReference>
<dbReference type="InterPro" id="IPR002201">
    <property type="entry name" value="Glyco_trans_9"/>
</dbReference>
<organism evidence="3 4">
    <name type="scientific">Flavivirga aquimarina</name>
    <dbReference type="NCBI Taxonomy" id="2027862"/>
    <lineage>
        <taxon>Bacteria</taxon>
        <taxon>Pseudomonadati</taxon>
        <taxon>Bacteroidota</taxon>
        <taxon>Flavobacteriia</taxon>
        <taxon>Flavobacteriales</taxon>
        <taxon>Flavobacteriaceae</taxon>
        <taxon>Flavivirga</taxon>
    </lineage>
</organism>
<dbReference type="Proteomes" id="UP001176883">
    <property type="component" value="Unassembled WGS sequence"/>
</dbReference>
<evidence type="ECO:0000313" key="3">
    <source>
        <dbReference type="EMBL" id="MDO5971432.1"/>
    </source>
</evidence>
<reference evidence="3" key="1">
    <citation type="submission" date="2023-07" db="EMBL/GenBank/DDBJ databases">
        <title>Two novel species in the genus Flavivirga.</title>
        <authorList>
            <person name="Kwon K."/>
        </authorList>
    </citation>
    <scope>NUCLEOTIDE SEQUENCE</scope>
    <source>
        <strain evidence="3">KCTC 52353</strain>
    </source>
</reference>
<dbReference type="InterPro" id="IPR051199">
    <property type="entry name" value="LPS_LOS_Heptosyltrfase"/>
</dbReference>
<keyword evidence="1" id="KW-0328">Glycosyltransferase</keyword>
<dbReference type="Gene3D" id="3.40.50.2000">
    <property type="entry name" value="Glycogen Phosphorylase B"/>
    <property type="match status" value="2"/>
</dbReference>
<evidence type="ECO:0000313" key="4">
    <source>
        <dbReference type="Proteomes" id="UP001176883"/>
    </source>
</evidence>
<gene>
    <name evidence="3" type="ORF">Q4Q35_16620</name>
</gene>
<evidence type="ECO:0000256" key="1">
    <source>
        <dbReference type="ARBA" id="ARBA00022676"/>
    </source>
</evidence>
<name>A0ABT8WE44_9FLAO</name>
<dbReference type="CDD" id="cd03789">
    <property type="entry name" value="GT9_LPS_heptosyltransferase"/>
    <property type="match status" value="1"/>
</dbReference>
<evidence type="ECO:0000256" key="2">
    <source>
        <dbReference type="ARBA" id="ARBA00022679"/>
    </source>
</evidence>
<sequence>MKVPNKVNELRRRIMKGLTKNVGSSYSNPKIDPNSKIEIKKVLISRPNHRLGNQLLSTPLIQEVINTFPDCKIDLFVRGGVAHPVFENYKHIDKIIQLPKKPFNHLLNYGWCWLKLRKKRYDLVINGDKNSSSGRLSTQFTKAPYKVFGDIDEEIKATYKDYEHISKYPIYNLRCFLEKLGFPKNNNELPVLDIKLSDAEIANGKKILDGITKNDRKTICIYTNATGAKCYCEDWWKTLYERLVKEYPHYNIIEMLPIENISKIAFKSPNFYSKDIREMGAIIRNTTIFIAADNGVMHLASASLTPTVGFFSVTNQKIYEPYGNGSVALNTNATIMEDWLKEIDRILKVNG</sequence>
<keyword evidence="2" id="KW-0808">Transferase</keyword>
<dbReference type="SUPFAM" id="SSF53756">
    <property type="entry name" value="UDP-Glycosyltransferase/glycogen phosphorylase"/>
    <property type="match status" value="1"/>
</dbReference>